<gene>
    <name evidence="4" type="ORF">GRI72_02580</name>
</gene>
<organism evidence="4 5">
    <name type="scientific">Pelagerythrobacter marinus</name>
    <dbReference type="NCBI Taxonomy" id="538382"/>
    <lineage>
        <taxon>Bacteria</taxon>
        <taxon>Pseudomonadati</taxon>
        <taxon>Pseudomonadota</taxon>
        <taxon>Alphaproteobacteria</taxon>
        <taxon>Sphingomonadales</taxon>
        <taxon>Erythrobacteraceae</taxon>
        <taxon>Pelagerythrobacter</taxon>
    </lineage>
</organism>
<feature type="compositionally biased region" description="Pro residues" evidence="1">
    <location>
        <begin position="104"/>
        <end position="119"/>
    </location>
</feature>
<feature type="chain" id="PRO_5046049518" evidence="3">
    <location>
        <begin position="21"/>
        <end position="412"/>
    </location>
</feature>
<evidence type="ECO:0000256" key="1">
    <source>
        <dbReference type="SAM" id="MobiDB-lite"/>
    </source>
</evidence>
<feature type="compositionally biased region" description="Pro residues" evidence="1">
    <location>
        <begin position="151"/>
        <end position="161"/>
    </location>
</feature>
<protein>
    <submittedName>
        <fullName evidence="4">Uncharacterized protein</fullName>
    </submittedName>
</protein>
<feature type="compositionally biased region" description="Pro residues" evidence="1">
    <location>
        <begin position="214"/>
        <end position="225"/>
    </location>
</feature>
<feature type="compositionally biased region" description="Low complexity" evidence="1">
    <location>
        <begin position="240"/>
        <end position="254"/>
    </location>
</feature>
<keyword evidence="5" id="KW-1185">Reference proteome</keyword>
<feature type="signal peptide" evidence="3">
    <location>
        <begin position="1"/>
        <end position="20"/>
    </location>
</feature>
<feature type="compositionally biased region" description="Pro residues" evidence="1">
    <location>
        <begin position="61"/>
        <end position="81"/>
    </location>
</feature>
<dbReference type="EMBL" id="WTYO01000001">
    <property type="protein sequence ID" value="MXO67719.1"/>
    <property type="molecule type" value="Genomic_DNA"/>
</dbReference>
<reference evidence="4 5" key="1">
    <citation type="submission" date="2019-12" db="EMBL/GenBank/DDBJ databases">
        <title>Genomic-based taxomic classification of the family Erythrobacteraceae.</title>
        <authorList>
            <person name="Xu L."/>
        </authorList>
    </citation>
    <scope>NUCLEOTIDE SEQUENCE [LARGE SCALE GENOMIC DNA]</scope>
    <source>
        <strain evidence="4 5">H32</strain>
    </source>
</reference>
<sequence length="412" mass="42097">MHVRHSLPALFLALAAPALAQSGSVRDFRLPPDPEATPTPEVQGPVDPEAPFPTTPRVIPTAPPTAAPSPTPRPTAAPGPDAPREAAPSPAPAPPQGPQQETPRPAPRAAPEPAGPANPSPTSAEAPAAAPAAAEFPAQPDEPPGDAAATPAPPASAPASPPTQDSAWATWLAAVVAVLVLSLALTAGLLAWRRRRQAEAQAPAIEPPVARVPDPAPPARIPDPSRPGSAPAQPAPPARAAPATPAARANAPAAPTLAAQPLRFSRSVMNASFACRVTLQLDGVEAWHDVAVEADLVTAHGAAPIGEQLAEPATPLAPFGTLATLAPGEPAAIEGEVRLPLQQVRVIRQGSAAVYVPLLRLRVAAPGKAPLARTYLVGQLPDRPGGRLRPFRLDEMPQVYQAIGIRPLDGRS</sequence>
<comment type="caution">
    <text evidence="4">The sequence shown here is derived from an EMBL/GenBank/DDBJ whole genome shotgun (WGS) entry which is preliminary data.</text>
</comment>
<proteinExistence type="predicted"/>
<feature type="region of interest" description="Disordered" evidence="1">
    <location>
        <begin position="25"/>
        <end position="164"/>
    </location>
</feature>
<evidence type="ECO:0000313" key="4">
    <source>
        <dbReference type="EMBL" id="MXO67719.1"/>
    </source>
</evidence>
<keyword evidence="3" id="KW-0732">Signal</keyword>
<feature type="transmembrane region" description="Helical" evidence="2">
    <location>
        <begin position="168"/>
        <end position="192"/>
    </location>
</feature>
<name>A0ABW9US69_9SPHN</name>
<feature type="compositionally biased region" description="Low complexity" evidence="1">
    <location>
        <begin position="200"/>
        <end position="213"/>
    </location>
</feature>
<accession>A0ABW9US69</accession>
<evidence type="ECO:0000313" key="5">
    <source>
        <dbReference type="Proteomes" id="UP000444401"/>
    </source>
</evidence>
<evidence type="ECO:0000256" key="2">
    <source>
        <dbReference type="SAM" id="Phobius"/>
    </source>
</evidence>
<keyword evidence="2" id="KW-0472">Membrane</keyword>
<dbReference type="RefSeq" id="WP_160732347.1">
    <property type="nucleotide sequence ID" value="NZ_WTYO01000001.1"/>
</dbReference>
<feature type="region of interest" description="Disordered" evidence="1">
    <location>
        <begin position="200"/>
        <end position="254"/>
    </location>
</feature>
<dbReference type="Proteomes" id="UP000444401">
    <property type="component" value="Unassembled WGS sequence"/>
</dbReference>
<evidence type="ECO:0000256" key="3">
    <source>
        <dbReference type="SAM" id="SignalP"/>
    </source>
</evidence>
<keyword evidence="2" id="KW-0812">Transmembrane</keyword>
<keyword evidence="2" id="KW-1133">Transmembrane helix</keyword>
<feature type="compositionally biased region" description="Low complexity" evidence="1">
    <location>
        <begin position="120"/>
        <end position="150"/>
    </location>
</feature>